<gene>
    <name evidence="1" type="ORF">LCGC14_0318590</name>
</gene>
<comment type="caution">
    <text evidence="1">The sequence shown here is derived from an EMBL/GenBank/DDBJ whole genome shotgun (WGS) entry which is preliminary data.</text>
</comment>
<sequence>MTATRTRPDPDVNLPFTSGAPGTIICLACMTGGHAWEFGRNWVHQHSEMVCPNCGAVEDQSFGRRLFNFMAGAAYEPEDSEYDDGLS</sequence>
<accession>A0A0F9W7D7</accession>
<evidence type="ECO:0000313" key="1">
    <source>
        <dbReference type="EMBL" id="KKN81591.1"/>
    </source>
</evidence>
<protein>
    <submittedName>
        <fullName evidence="1">Uncharacterized protein</fullName>
    </submittedName>
</protein>
<name>A0A0F9W7D7_9ZZZZ</name>
<dbReference type="EMBL" id="LAZR01000213">
    <property type="protein sequence ID" value="KKN81591.1"/>
    <property type="molecule type" value="Genomic_DNA"/>
</dbReference>
<proteinExistence type="predicted"/>
<organism evidence="1">
    <name type="scientific">marine sediment metagenome</name>
    <dbReference type="NCBI Taxonomy" id="412755"/>
    <lineage>
        <taxon>unclassified sequences</taxon>
        <taxon>metagenomes</taxon>
        <taxon>ecological metagenomes</taxon>
    </lineage>
</organism>
<dbReference type="AlphaFoldDB" id="A0A0F9W7D7"/>
<reference evidence="1" key="1">
    <citation type="journal article" date="2015" name="Nature">
        <title>Complex archaea that bridge the gap between prokaryotes and eukaryotes.</title>
        <authorList>
            <person name="Spang A."/>
            <person name="Saw J.H."/>
            <person name="Jorgensen S.L."/>
            <person name="Zaremba-Niedzwiedzka K."/>
            <person name="Martijn J."/>
            <person name="Lind A.E."/>
            <person name="van Eijk R."/>
            <person name="Schleper C."/>
            <person name="Guy L."/>
            <person name="Ettema T.J."/>
        </authorList>
    </citation>
    <scope>NUCLEOTIDE SEQUENCE</scope>
</reference>